<keyword evidence="1" id="KW-1185">Reference proteome</keyword>
<organism evidence="1 2">
    <name type="scientific">Macrostomum lignano</name>
    <dbReference type="NCBI Taxonomy" id="282301"/>
    <lineage>
        <taxon>Eukaryota</taxon>
        <taxon>Metazoa</taxon>
        <taxon>Spiralia</taxon>
        <taxon>Lophotrochozoa</taxon>
        <taxon>Platyhelminthes</taxon>
        <taxon>Rhabditophora</taxon>
        <taxon>Macrostomorpha</taxon>
        <taxon>Macrostomida</taxon>
        <taxon>Macrostomidae</taxon>
        <taxon>Macrostomum</taxon>
    </lineage>
</organism>
<evidence type="ECO:0000313" key="1">
    <source>
        <dbReference type="Proteomes" id="UP000095280"/>
    </source>
</evidence>
<dbReference type="WBParaSite" id="maker-unitig_39370-snap-gene-0.2-mRNA-1">
    <property type="protein sequence ID" value="maker-unitig_39370-snap-gene-0.2-mRNA-1"/>
    <property type="gene ID" value="maker-unitig_39370-snap-gene-0.2"/>
</dbReference>
<evidence type="ECO:0000313" key="2">
    <source>
        <dbReference type="WBParaSite" id="maker-unitig_39370-snap-gene-0.2-mRNA-1"/>
    </source>
</evidence>
<reference evidence="2" key="1">
    <citation type="submission" date="2016-11" db="UniProtKB">
        <authorList>
            <consortium name="WormBaseParasite"/>
        </authorList>
    </citation>
    <scope>IDENTIFICATION</scope>
</reference>
<sequence length="455" mass="47589">SQSINLPNPSRHQQSGAVAALFSLMAGCNRSLPHQHIVLHSVQILHNLIRHSATAASVARECPVKAGDVLTDALVSGAVVRPSPLQQASAADSPCPGALLSPAAKPATRCCAGGPEERRLVSQLKASGALFGPRGAGLGLEAPMAAFASGWAQVTHAGGGAWLSALALGQRRLLGSQLAALGLHAGCAAAASRPLSAPRLSAPVPPTLASRMAPAPWRPAARAGLSPAIPRLRSPQLRVPELRLQLLQGPSASKARPGRASARTPGSMATTSCRRRLRATGDRLRECTSRLAVCSCGCSCGCSWRLLIWLLYRLFSGFLSFHERGEFNLLPALLGGCWRLQAGRRRVARFGDLPDVRARCPKASGWRPADAQQRVFNGHCGLCHLAALSRAGVGSLVSFAASVGVWDHVIGEAQVLQDAVAAWHQFGPPSENGGGRTSAVSNAPAALTEWKEDNI</sequence>
<name>A0A1I8FM10_9PLAT</name>
<dbReference type="Proteomes" id="UP000095280">
    <property type="component" value="Unplaced"/>
</dbReference>
<proteinExistence type="predicted"/>
<protein>
    <submittedName>
        <fullName evidence="2">PEROXIDASE_4 domain-containing protein</fullName>
    </submittedName>
</protein>
<accession>A0A1I8FM10</accession>
<dbReference type="AlphaFoldDB" id="A0A1I8FM10"/>